<gene>
    <name evidence="1" type="ORF">SDC9_168578</name>
</gene>
<dbReference type="AlphaFoldDB" id="A0A645G5W4"/>
<sequence length="84" mass="8303">MHVTADTITTIGPISPASTAACPITIPPTIPSVEPIGDGSLTPASRNSSKAISITIISVAVDNGTSILLPAILSTSSTGSKFGL</sequence>
<accession>A0A645G5W4</accession>
<dbReference type="EMBL" id="VSSQ01069124">
    <property type="protein sequence ID" value="MPN21199.1"/>
    <property type="molecule type" value="Genomic_DNA"/>
</dbReference>
<reference evidence="1" key="1">
    <citation type="submission" date="2019-08" db="EMBL/GenBank/DDBJ databases">
        <authorList>
            <person name="Kucharzyk K."/>
            <person name="Murdoch R.W."/>
            <person name="Higgins S."/>
            <person name="Loffler F."/>
        </authorList>
    </citation>
    <scope>NUCLEOTIDE SEQUENCE</scope>
</reference>
<organism evidence="1">
    <name type="scientific">bioreactor metagenome</name>
    <dbReference type="NCBI Taxonomy" id="1076179"/>
    <lineage>
        <taxon>unclassified sequences</taxon>
        <taxon>metagenomes</taxon>
        <taxon>ecological metagenomes</taxon>
    </lineage>
</organism>
<evidence type="ECO:0000313" key="1">
    <source>
        <dbReference type="EMBL" id="MPN21199.1"/>
    </source>
</evidence>
<name>A0A645G5W4_9ZZZZ</name>
<proteinExistence type="predicted"/>
<comment type="caution">
    <text evidence="1">The sequence shown here is derived from an EMBL/GenBank/DDBJ whole genome shotgun (WGS) entry which is preliminary data.</text>
</comment>
<protein>
    <submittedName>
        <fullName evidence="1">Uncharacterized protein</fullName>
    </submittedName>
</protein>